<dbReference type="GO" id="GO:0005096">
    <property type="term" value="F:GTPase activator activity"/>
    <property type="evidence" value="ECO:0007669"/>
    <property type="project" value="UniProtKB-KW"/>
</dbReference>
<dbReference type="KEGG" id="clec:106668322"/>
<evidence type="ECO:0000256" key="10">
    <source>
        <dbReference type="PROSITE-ProRule" id="PRU00191"/>
    </source>
</evidence>
<name>A0A8I6RU31_CIMLE</name>
<dbReference type="PROSITE" id="PS50081">
    <property type="entry name" value="ZF_DAG_PE_2"/>
    <property type="match status" value="1"/>
</dbReference>
<reference evidence="14" key="1">
    <citation type="submission" date="2022-01" db="UniProtKB">
        <authorList>
            <consortium name="EnsemblMetazoa"/>
        </authorList>
    </citation>
    <scope>IDENTIFICATION</scope>
</reference>
<dbReference type="InterPro" id="IPR002219">
    <property type="entry name" value="PKC_DAG/PE"/>
</dbReference>
<dbReference type="InterPro" id="IPR046349">
    <property type="entry name" value="C1-like_sf"/>
</dbReference>
<dbReference type="FunFam" id="1.10.555.10:FF:000005">
    <property type="entry name" value="Chimaerin"/>
    <property type="match status" value="1"/>
</dbReference>
<dbReference type="SUPFAM" id="SSF57889">
    <property type="entry name" value="Cysteine-rich domain"/>
    <property type="match status" value="1"/>
</dbReference>
<evidence type="ECO:0000256" key="6">
    <source>
        <dbReference type="ARBA" id="ARBA00023136"/>
    </source>
</evidence>
<dbReference type="Pfam" id="PF00620">
    <property type="entry name" value="RhoGAP"/>
    <property type="match status" value="1"/>
</dbReference>
<dbReference type="Pfam" id="PF00017">
    <property type="entry name" value="SH2"/>
    <property type="match status" value="1"/>
</dbReference>
<dbReference type="Pfam" id="PF00130">
    <property type="entry name" value="C1_1"/>
    <property type="match status" value="1"/>
</dbReference>
<evidence type="ECO:0000256" key="4">
    <source>
        <dbReference type="ARBA" id="ARBA00022771"/>
    </source>
</evidence>
<dbReference type="OrthoDB" id="3196451at2759"/>
<evidence type="ECO:0000256" key="5">
    <source>
        <dbReference type="ARBA" id="ARBA00022833"/>
    </source>
</evidence>
<evidence type="ECO:0000256" key="1">
    <source>
        <dbReference type="ARBA" id="ARBA00004170"/>
    </source>
</evidence>
<dbReference type="PROSITE" id="PS50001">
    <property type="entry name" value="SH2"/>
    <property type="match status" value="1"/>
</dbReference>
<dbReference type="InterPro" id="IPR036860">
    <property type="entry name" value="SH2_dom_sf"/>
</dbReference>
<dbReference type="SMART" id="SM00109">
    <property type="entry name" value="C1"/>
    <property type="match status" value="1"/>
</dbReference>
<sequence length="442" mass="50295">MDLVQPLNGIPKTPESPFGPIWKPDLYKLQQEAPKPNMIPCDLDVPSKPEHYGKEFHGALSHQQAALLLKEEGDYLVRLSGIANPICTLSFKLRGKIRHYRLFYDGQHYVKDKKFDCIDDLVAHGLVTLHLEAEAGTYIQLMCDEAKYEKSPAYMTLSRFKNRTKPLLTTHQEEETVLYDKPHKFKIHNFKGFNWCEFCRNFLWGLTAQGVKCDDCGFSAHVKCSEKLPPDCCPELKSVRSVFGVDLTAFVRSRKTTRPFVVEKCVQEIEIRGLHVEGLYRISGFADEMDNLRMAFERDGENADISANVYDNINVVAGILKQYFRLLPIPLLTYEVHPKLIKAVELPTLKEQIIMTKEALAHLPPAHYNTLKYLMAHLSKVEEHQAANKMSSYNLSTVFAPTLMPPSSSKMAGSIPDMTGEINSLNLLIHHQKLIFQSAILY</sequence>
<evidence type="ECO:0000259" key="13">
    <source>
        <dbReference type="PROSITE" id="PS50238"/>
    </source>
</evidence>
<keyword evidence="5" id="KW-0862">Zinc</keyword>
<evidence type="ECO:0000256" key="7">
    <source>
        <dbReference type="ARBA" id="ARBA00073081"/>
    </source>
</evidence>
<dbReference type="PANTHER" id="PTHR46075:SF2">
    <property type="entry name" value="RHO GTPASE ACTIVATING PROTEIN AT 5A, ISOFORM A"/>
    <property type="match status" value="1"/>
</dbReference>
<dbReference type="InterPro" id="IPR008936">
    <property type="entry name" value="Rho_GTPase_activation_prot"/>
</dbReference>
<dbReference type="GO" id="GO:0016020">
    <property type="term" value="C:membrane"/>
    <property type="evidence" value="ECO:0007669"/>
    <property type="project" value="UniProtKB-SubCell"/>
</dbReference>
<organism evidence="14 15">
    <name type="scientific">Cimex lectularius</name>
    <name type="common">Bed bug</name>
    <name type="synonym">Acanthia lectularia</name>
    <dbReference type="NCBI Taxonomy" id="79782"/>
    <lineage>
        <taxon>Eukaryota</taxon>
        <taxon>Metazoa</taxon>
        <taxon>Ecdysozoa</taxon>
        <taxon>Arthropoda</taxon>
        <taxon>Hexapoda</taxon>
        <taxon>Insecta</taxon>
        <taxon>Pterygota</taxon>
        <taxon>Neoptera</taxon>
        <taxon>Paraneoptera</taxon>
        <taxon>Hemiptera</taxon>
        <taxon>Heteroptera</taxon>
        <taxon>Panheteroptera</taxon>
        <taxon>Cimicomorpha</taxon>
        <taxon>Cimicidae</taxon>
        <taxon>Cimex</taxon>
    </lineage>
</organism>
<feature type="domain" description="SH2" evidence="11">
    <location>
        <begin position="55"/>
        <end position="124"/>
    </location>
</feature>
<dbReference type="Gene3D" id="3.30.505.10">
    <property type="entry name" value="SH2 domain"/>
    <property type="match status" value="1"/>
</dbReference>
<evidence type="ECO:0000256" key="3">
    <source>
        <dbReference type="ARBA" id="ARBA00022723"/>
    </source>
</evidence>
<dbReference type="Gene3D" id="3.30.60.20">
    <property type="match status" value="1"/>
</dbReference>
<dbReference type="Proteomes" id="UP000494040">
    <property type="component" value="Unassembled WGS sequence"/>
</dbReference>
<dbReference type="InterPro" id="IPR000198">
    <property type="entry name" value="RhoGAP_dom"/>
</dbReference>
<dbReference type="RefSeq" id="XP_014252456.1">
    <property type="nucleotide sequence ID" value="XM_014396970.2"/>
</dbReference>
<proteinExistence type="predicted"/>
<dbReference type="PROSITE" id="PS50238">
    <property type="entry name" value="RHOGAP"/>
    <property type="match status" value="1"/>
</dbReference>
<dbReference type="InterPro" id="IPR051854">
    <property type="entry name" value="Rho-type_GAP"/>
</dbReference>
<dbReference type="CDD" id="cd20806">
    <property type="entry name" value="C1_CHN"/>
    <property type="match status" value="1"/>
</dbReference>
<dbReference type="GeneID" id="106668322"/>
<evidence type="ECO:0000313" key="14">
    <source>
        <dbReference type="EnsemblMetazoa" id="XP_014252456.1"/>
    </source>
</evidence>
<dbReference type="GO" id="GO:0008270">
    <property type="term" value="F:zinc ion binding"/>
    <property type="evidence" value="ECO:0007669"/>
    <property type="project" value="UniProtKB-KW"/>
</dbReference>
<keyword evidence="10" id="KW-0727">SH2 domain</keyword>
<keyword evidence="15" id="KW-1185">Reference proteome</keyword>
<dbReference type="SMART" id="SM00324">
    <property type="entry name" value="RhoGAP"/>
    <property type="match status" value="1"/>
</dbReference>
<dbReference type="SUPFAM" id="SSF48350">
    <property type="entry name" value="GTPase activation domain, GAP"/>
    <property type="match status" value="1"/>
</dbReference>
<dbReference type="FunFam" id="3.30.60.20:FF:000025">
    <property type="entry name" value="Chimaerin"/>
    <property type="match status" value="1"/>
</dbReference>
<dbReference type="AlphaFoldDB" id="A0A8I6RU31"/>
<feature type="domain" description="Rho-GAP" evidence="13">
    <location>
        <begin position="245"/>
        <end position="436"/>
    </location>
</feature>
<evidence type="ECO:0000259" key="11">
    <source>
        <dbReference type="PROSITE" id="PS50001"/>
    </source>
</evidence>
<feature type="domain" description="Phorbol-ester/DAG-type" evidence="12">
    <location>
        <begin position="182"/>
        <end position="232"/>
    </location>
</feature>
<dbReference type="Gene3D" id="1.10.555.10">
    <property type="entry name" value="Rho GTPase activation protein"/>
    <property type="match status" value="1"/>
</dbReference>
<evidence type="ECO:0000256" key="8">
    <source>
        <dbReference type="ARBA" id="ARBA00076015"/>
    </source>
</evidence>
<keyword evidence="2" id="KW-0343">GTPase activation</keyword>
<dbReference type="GO" id="GO:0007165">
    <property type="term" value="P:signal transduction"/>
    <property type="evidence" value="ECO:0007669"/>
    <property type="project" value="InterPro"/>
</dbReference>
<accession>A0A8I6RU31</accession>
<dbReference type="SUPFAM" id="SSF55550">
    <property type="entry name" value="SH2 domain"/>
    <property type="match status" value="1"/>
</dbReference>
<protein>
    <recommendedName>
        <fullName evidence="7">Beta-chimaerin</fullName>
    </recommendedName>
    <alternativeName>
        <fullName evidence="8">Beta-chimerin</fullName>
    </alternativeName>
    <alternativeName>
        <fullName evidence="9">Rho GTPase-activating protein 3</fullName>
    </alternativeName>
</protein>
<evidence type="ECO:0000259" key="12">
    <source>
        <dbReference type="PROSITE" id="PS50081"/>
    </source>
</evidence>
<dbReference type="InterPro" id="IPR000980">
    <property type="entry name" value="SH2"/>
</dbReference>
<evidence type="ECO:0000256" key="9">
    <source>
        <dbReference type="ARBA" id="ARBA00077047"/>
    </source>
</evidence>
<keyword evidence="3" id="KW-0479">Metal-binding</keyword>
<dbReference type="EnsemblMetazoa" id="XM_014396970.2">
    <property type="protein sequence ID" value="XP_014252456.1"/>
    <property type="gene ID" value="LOC106668322"/>
</dbReference>
<dbReference type="CTD" id="31473"/>
<dbReference type="SMART" id="SM00252">
    <property type="entry name" value="SH2"/>
    <property type="match status" value="1"/>
</dbReference>
<dbReference type="InterPro" id="IPR020454">
    <property type="entry name" value="DAG/PE-bd"/>
</dbReference>
<evidence type="ECO:0000313" key="15">
    <source>
        <dbReference type="Proteomes" id="UP000494040"/>
    </source>
</evidence>
<evidence type="ECO:0000256" key="2">
    <source>
        <dbReference type="ARBA" id="ARBA00022468"/>
    </source>
</evidence>
<dbReference type="PRINTS" id="PR00008">
    <property type="entry name" value="DAGPEDOMAIN"/>
</dbReference>
<dbReference type="PANTHER" id="PTHR46075">
    <property type="entry name" value="CHIMERIN FAMILY MEMBER"/>
    <property type="match status" value="1"/>
</dbReference>
<keyword evidence="6" id="KW-0472">Membrane</keyword>
<keyword evidence="4" id="KW-0863">Zinc-finger</keyword>
<comment type="subcellular location">
    <subcellularLocation>
        <location evidence="1">Membrane</location>
        <topology evidence="1">Peripheral membrane protein</topology>
    </subcellularLocation>
</comment>